<reference evidence="2 3" key="1">
    <citation type="submission" date="2015-12" db="EMBL/GenBank/DDBJ databases">
        <authorList>
            <person name="Shamseldin A."/>
            <person name="Moawad H."/>
            <person name="Abd El-Rahim W.M."/>
            <person name="Sadowsky M.J."/>
        </authorList>
    </citation>
    <scope>NUCLEOTIDE SEQUENCE [LARGE SCALE GENOMIC DNA]</scope>
    <source>
        <strain evidence="2 3">JC234</strain>
    </source>
</reference>
<dbReference type="InterPro" id="IPR017926">
    <property type="entry name" value="GATASE"/>
</dbReference>
<evidence type="ECO:0000313" key="3">
    <source>
        <dbReference type="Proteomes" id="UP000094795"/>
    </source>
</evidence>
<dbReference type="PROSITE" id="PS51273">
    <property type="entry name" value="GATASE_TYPE_1"/>
    <property type="match status" value="1"/>
</dbReference>
<name>A0A1C1Z115_9HYPH</name>
<sequence length="235" mass="25942">MRILVIQHSDKEHAGAFRALFARDGHEIVTCTAPDAIGDADLDGIDGLWVLGGPMQVWQSDELPWLAREIELIRHAVIDRRMPYFGICLGHQLLAHALGGTVSQATESEVGLWHVDKCGNPPLLTGVGERFPCFQWHSAEISRLPEGADVLAASPRCGIQAMQWGPQVASVQFHAEMDAATLRDWYEIEDCEAALRREIGDEPVDRIFDDMAALHAELSALQASLYSNWIAGIPR</sequence>
<dbReference type="STRING" id="1480615.AWJ14_10590"/>
<protein>
    <recommendedName>
        <fullName evidence="1">Glutamine amidotransferase domain-containing protein</fullName>
    </recommendedName>
</protein>
<accession>A0A1C1Z115</accession>
<dbReference type="PANTHER" id="PTHR42695:SF5">
    <property type="entry name" value="GLUTAMINE AMIDOTRANSFERASE YLR126C-RELATED"/>
    <property type="match status" value="1"/>
</dbReference>
<keyword evidence="3" id="KW-1185">Reference proteome</keyword>
<dbReference type="GO" id="GO:0005829">
    <property type="term" value="C:cytosol"/>
    <property type="evidence" value="ECO:0007669"/>
    <property type="project" value="TreeGrafter"/>
</dbReference>
<dbReference type="Gene3D" id="3.40.50.880">
    <property type="match status" value="1"/>
</dbReference>
<proteinExistence type="predicted"/>
<dbReference type="AlphaFoldDB" id="A0A1C1Z115"/>
<dbReference type="InterPro" id="IPR029062">
    <property type="entry name" value="Class_I_gatase-like"/>
</dbReference>
<feature type="domain" description="Glutamine amidotransferase" evidence="1">
    <location>
        <begin position="27"/>
        <end position="178"/>
    </location>
</feature>
<dbReference type="RefSeq" id="WP_066174251.1">
    <property type="nucleotide sequence ID" value="NZ_LQZT01000001.1"/>
</dbReference>
<dbReference type="Pfam" id="PF00117">
    <property type="entry name" value="GATase"/>
    <property type="match status" value="1"/>
</dbReference>
<dbReference type="CDD" id="cd01741">
    <property type="entry name" value="GATase1_1"/>
    <property type="match status" value="1"/>
</dbReference>
<dbReference type="PANTHER" id="PTHR42695">
    <property type="entry name" value="GLUTAMINE AMIDOTRANSFERASE YLR126C-RELATED"/>
    <property type="match status" value="1"/>
</dbReference>
<comment type="caution">
    <text evidence="2">The sequence shown here is derived from an EMBL/GenBank/DDBJ whole genome shotgun (WGS) entry which is preliminary data.</text>
</comment>
<gene>
    <name evidence="2" type="ORF">AWJ14_10590</name>
</gene>
<dbReference type="EMBL" id="LQZT01000001">
    <property type="protein sequence ID" value="OCW59462.1"/>
    <property type="molecule type" value="Genomic_DNA"/>
</dbReference>
<organism evidence="2 3">
    <name type="scientific">Hoeflea olei</name>
    <dbReference type="NCBI Taxonomy" id="1480615"/>
    <lineage>
        <taxon>Bacteria</taxon>
        <taxon>Pseudomonadati</taxon>
        <taxon>Pseudomonadota</taxon>
        <taxon>Alphaproteobacteria</taxon>
        <taxon>Hyphomicrobiales</taxon>
        <taxon>Rhizobiaceae</taxon>
        <taxon>Hoeflea</taxon>
    </lineage>
</organism>
<dbReference type="InterPro" id="IPR044992">
    <property type="entry name" value="ChyE-like"/>
</dbReference>
<dbReference type="SUPFAM" id="SSF52317">
    <property type="entry name" value="Class I glutamine amidotransferase-like"/>
    <property type="match status" value="1"/>
</dbReference>
<evidence type="ECO:0000259" key="1">
    <source>
        <dbReference type="Pfam" id="PF00117"/>
    </source>
</evidence>
<dbReference type="Proteomes" id="UP000094795">
    <property type="component" value="Unassembled WGS sequence"/>
</dbReference>
<evidence type="ECO:0000313" key="2">
    <source>
        <dbReference type="EMBL" id="OCW59462.1"/>
    </source>
</evidence>